<keyword evidence="2" id="KW-0012">Acyltransferase</keyword>
<gene>
    <name evidence="5" type="ORF">A2Z86_04385</name>
</gene>
<dbReference type="Proteomes" id="UP000176992">
    <property type="component" value="Unassembled WGS sequence"/>
</dbReference>
<name>A0A1F5YD52_9BACT</name>
<organism evidence="5 6">
    <name type="scientific">Candidatus Glassbacteria bacterium GWA2_58_10</name>
    <dbReference type="NCBI Taxonomy" id="1817865"/>
    <lineage>
        <taxon>Bacteria</taxon>
        <taxon>Candidatus Glassiibacteriota</taxon>
    </lineage>
</organism>
<accession>A0A1F5YD52</accession>
<dbReference type="AlphaFoldDB" id="A0A1F5YD52"/>
<keyword evidence="1" id="KW-0808">Transferase</keyword>
<protein>
    <recommendedName>
        <fullName evidence="4">Peptidase M28 domain-containing protein</fullName>
    </recommendedName>
</protein>
<evidence type="ECO:0000313" key="6">
    <source>
        <dbReference type="Proteomes" id="UP000176992"/>
    </source>
</evidence>
<dbReference type="GO" id="GO:0016603">
    <property type="term" value="F:glutaminyl-peptide cyclotransferase activity"/>
    <property type="evidence" value="ECO:0007669"/>
    <property type="project" value="TreeGrafter"/>
</dbReference>
<evidence type="ECO:0000313" key="5">
    <source>
        <dbReference type="EMBL" id="OGF98074.1"/>
    </source>
</evidence>
<dbReference type="EMBL" id="MFIV01000174">
    <property type="protein sequence ID" value="OGF98074.1"/>
    <property type="molecule type" value="Genomic_DNA"/>
</dbReference>
<dbReference type="PROSITE" id="PS51257">
    <property type="entry name" value="PROKAR_LIPOPROTEIN"/>
    <property type="match status" value="1"/>
</dbReference>
<evidence type="ECO:0000256" key="1">
    <source>
        <dbReference type="ARBA" id="ARBA00022679"/>
    </source>
</evidence>
<evidence type="ECO:0000256" key="3">
    <source>
        <dbReference type="SAM" id="SignalP"/>
    </source>
</evidence>
<dbReference type="InterPro" id="IPR007484">
    <property type="entry name" value="Peptidase_M28"/>
</dbReference>
<sequence length="305" mass="32929">MNRFAITCSLLACLLFGCGAGSGDKRHLAFDGGLAFNRIEDQVAFGPRVPGQPGHTACENYLLKEFSASADSVWAERWEHPTVSGDTLRLANICASFNPAANARILLCAHWDSRPVAEHDPDPALRNIPIQGANDGGSGVAVLLELARVFGRSRPSAGVDIALFDGEDYGDFQTMNDVLLGSRHFAEVHKGYNPRLGILLDMVGGTNAAFPLEGNSWASFPDQCNLVWDTAAGLGYGHYFPRQAGAWVIDDHIPLIKSGIRCIDIIQMGLPYWHTTQDTPDKCSPATLEAVGRTLAAVVYGFSTR</sequence>
<evidence type="ECO:0000259" key="4">
    <source>
        <dbReference type="Pfam" id="PF04389"/>
    </source>
</evidence>
<dbReference type="Pfam" id="PF04389">
    <property type="entry name" value="Peptidase_M28"/>
    <property type="match status" value="1"/>
</dbReference>
<feature type="domain" description="Peptidase M28" evidence="4">
    <location>
        <begin position="92"/>
        <end position="299"/>
    </location>
</feature>
<dbReference type="PANTHER" id="PTHR12283:SF6">
    <property type="entry name" value="GLUTAMINYL-PEPTIDE CYCLOTRANSFERASE-RELATED"/>
    <property type="match status" value="1"/>
</dbReference>
<dbReference type="PANTHER" id="PTHR12283">
    <property type="entry name" value="GLUTAMINYL-PEPTIDE CYCLOTRANSFERASE"/>
    <property type="match status" value="1"/>
</dbReference>
<comment type="caution">
    <text evidence="5">The sequence shown here is derived from an EMBL/GenBank/DDBJ whole genome shotgun (WGS) entry which is preliminary data.</text>
</comment>
<evidence type="ECO:0000256" key="2">
    <source>
        <dbReference type="ARBA" id="ARBA00023315"/>
    </source>
</evidence>
<dbReference type="GO" id="GO:0008270">
    <property type="term" value="F:zinc ion binding"/>
    <property type="evidence" value="ECO:0007669"/>
    <property type="project" value="TreeGrafter"/>
</dbReference>
<dbReference type="SUPFAM" id="SSF53187">
    <property type="entry name" value="Zn-dependent exopeptidases"/>
    <property type="match status" value="1"/>
</dbReference>
<feature type="chain" id="PRO_5009522419" description="Peptidase M28 domain-containing protein" evidence="3">
    <location>
        <begin position="21"/>
        <end position="305"/>
    </location>
</feature>
<reference evidence="5 6" key="1">
    <citation type="journal article" date="2016" name="Nat. Commun.">
        <title>Thousands of microbial genomes shed light on interconnected biogeochemical processes in an aquifer system.</title>
        <authorList>
            <person name="Anantharaman K."/>
            <person name="Brown C.T."/>
            <person name="Hug L.A."/>
            <person name="Sharon I."/>
            <person name="Castelle C.J."/>
            <person name="Probst A.J."/>
            <person name="Thomas B.C."/>
            <person name="Singh A."/>
            <person name="Wilkins M.J."/>
            <person name="Karaoz U."/>
            <person name="Brodie E.L."/>
            <person name="Williams K.H."/>
            <person name="Hubbard S.S."/>
            <person name="Banfield J.F."/>
        </authorList>
    </citation>
    <scope>NUCLEOTIDE SEQUENCE [LARGE SCALE GENOMIC DNA]</scope>
</reference>
<keyword evidence="3" id="KW-0732">Signal</keyword>
<proteinExistence type="predicted"/>
<dbReference type="Gene3D" id="3.40.630.10">
    <property type="entry name" value="Zn peptidases"/>
    <property type="match status" value="1"/>
</dbReference>
<feature type="signal peptide" evidence="3">
    <location>
        <begin position="1"/>
        <end position="20"/>
    </location>
</feature>
<dbReference type="InterPro" id="IPR040234">
    <property type="entry name" value="QC/QCL"/>
</dbReference>